<comment type="caution">
    <text evidence="1">The sequence shown here is derived from an EMBL/GenBank/DDBJ whole genome shotgun (WGS) entry which is preliminary data.</text>
</comment>
<dbReference type="Proteomes" id="UP000299102">
    <property type="component" value="Unassembled WGS sequence"/>
</dbReference>
<name>A0A4C1WV70_EUMVA</name>
<keyword evidence="2" id="KW-1185">Reference proteome</keyword>
<dbReference type="AlphaFoldDB" id="A0A4C1WV70"/>
<protein>
    <submittedName>
        <fullName evidence="1">Uncharacterized protein</fullName>
    </submittedName>
</protein>
<accession>A0A4C1WV70</accession>
<reference evidence="1 2" key="1">
    <citation type="journal article" date="2019" name="Commun. Biol.">
        <title>The bagworm genome reveals a unique fibroin gene that provides high tensile strength.</title>
        <authorList>
            <person name="Kono N."/>
            <person name="Nakamura H."/>
            <person name="Ohtoshi R."/>
            <person name="Tomita M."/>
            <person name="Numata K."/>
            <person name="Arakawa K."/>
        </authorList>
    </citation>
    <scope>NUCLEOTIDE SEQUENCE [LARGE SCALE GENOMIC DNA]</scope>
</reference>
<gene>
    <name evidence="1" type="ORF">EVAR_36804_1</name>
</gene>
<dbReference type="EMBL" id="BGZK01000663">
    <property type="protein sequence ID" value="GBP55221.1"/>
    <property type="molecule type" value="Genomic_DNA"/>
</dbReference>
<organism evidence="1 2">
    <name type="scientific">Eumeta variegata</name>
    <name type="common">Bagworm moth</name>
    <name type="synonym">Eumeta japonica</name>
    <dbReference type="NCBI Taxonomy" id="151549"/>
    <lineage>
        <taxon>Eukaryota</taxon>
        <taxon>Metazoa</taxon>
        <taxon>Ecdysozoa</taxon>
        <taxon>Arthropoda</taxon>
        <taxon>Hexapoda</taxon>
        <taxon>Insecta</taxon>
        <taxon>Pterygota</taxon>
        <taxon>Neoptera</taxon>
        <taxon>Endopterygota</taxon>
        <taxon>Lepidoptera</taxon>
        <taxon>Glossata</taxon>
        <taxon>Ditrysia</taxon>
        <taxon>Tineoidea</taxon>
        <taxon>Psychidae</taxon>
        <taxon>Oiketicinae</taxon>
        <taxon>Eumeta</taxon>
    </lineage>
</organism>
<sequence>MVVVSDLIAPLLRHILPRYFYVALRSLGLGRASGTTVSGGASPVKGIALEPEDKWIETMNEVGFMLVTAYFVENGEIYMDYLATRALSIRRTAEYLTQKFLDINKKWDIPLTTVPVKITSVVKESRRRDIGVNVHAGVGGRRAKTECINS</sequence>
<dbReference type="OrthoDB" id="2438421at2759"/>
<evidence type="ECO:0000313" key="2">
    <source>
        <dbReference type="Proteomes" id="UP000299102"/>
    </source>
</evidence>
<evidence type="ECO:0000313" key="1">
    <source>
        <dbReference type="EMBL" id="GBP55221.1"/>
    </source>
</evidence>
<proteinExistence type="predicted"/>